<evidence type="ECO:0000256" key="1">
    <source>
        <dbReference type="SAM" id="SignalP"/>
    </source>
</evidence>
<evidence type="ECO:0000259" key="2">
    <source>
        <dbReference type="Pfam" id="PF11738"/>
    </source>
</evidence>
<keyword evidence="5" id="KW-1185">Reference proteome</keyword>
<proteinExistence type="predicted"/>
<feature type="domain" description="DUF3298" evidence="2">
    <location>
        <begin position="294"/>
        <end position="355"/>
    </location>
</feature>
<feature type="chain" id="PRO_5038922735" description="Copper amine oxidase" evidence="1">
    <location>
        <begin position="26"/>
        <end position="359"/>
    </location>
</feature>
<dbReference type="InterPro" id="IPR025303">
    <property type="entry name" value="PdaC"/>
</dbReference>
<evidence type="ECO:0008006" key="6">
    <source>
        <dbReference type="Google" id="ProtNLM"/>
    </source>
</evidence>
<dbReference type="Proteomes" id="UP000036932">
    <property type="component" value="Unassembled WGS sequence"/>
</dbReference>
<comment type="caution">
    <text evidence="4">The sequence shown here is derived from an EMBL/GenBank/DDBJ whole genome shotgun (WGS) entry which is preliminary data.</text>
</comment>
<evidence type="ECO:0000313" key="4">
    <source>
        <dbReference type="EMBL" id="KOR87622.1"/>
    </source>
</evidence>
<dbReference type="Gene3D" id="3.30.565.40">
    <property type="entry name" value="Fervidobacterium nodosum Rt17-B1 like"/>
    <property type="match status" value="1"/>
</dbReference>
<feature type="domain" description="Deacetylase PdaC" evidence="3">
    <location>
        <begin position="185"/>
        <end position="267"/>
    </location>
</feature>
<dbReference type="InterPro" id="IPR037126">
    <property type="entry name" value="PdaC/RsiV-like_sf"/>
</dbReference>
<evidence type="ECO:0000313" key="5">
    <source>
        <dbReference type="Proteomes" id="UP000036932"/>
    </source>
</evidence>
<dbReference type="Gene3D" id="3.90.640.20">
    <property type="entry name" value="Heat-shock cognate protein, ATPase"/>
    <property type="match status" value="1"/>
</dbReference>
<gene>
    <name evidence="4" type="ORF">AM231_17125</name>
</gene>
<dbReference type="Pfam" id="PF13739">
    <property type="entry name" value="PdaC"/>
    <property type="match status" value="1"/>
</dbReference>
<dbReference type="InterPro" id="IPR021729">
    <property type="entry name" value="DUF3298"/>
</dbReference>
<feature type="signal peptide" evidence="1">
    <location>
        <begin position="1"/>
        <end position="25"/>
    </location>
</feature>
<evidence type="ECO:0000259" key="3">
    <source>
        <dbReference type="Pfam" id="PF13739"/>
    </source>
</evidence>
<name>A0A0M1NZQ6_9BACL</name>
<dbReference type="EMBL" id="LIUT01000002">
    <property type="protein sequence ID" value="KOR87622.1"/>
    <property type="molecule type" value="Genomic_DNA"/>
</dbReference>
<accession>A0A0M1NZQ6</accession>
<sequence length="359" mass="39234">MNPKFRVCASLIATSVLLGSLGMNGQVIDAGAPKTTVSTSQKSSKNEVQLKWNGKNLPQKGIVLHGVTYVPATALRDGLGMSLKYDSKNRTYTLSNSGGYNKLSAVVYSSNEIGILVSGSYAGDPGGQIINGRLYLPYKNISDYLGIQGQWNPASKTLSMTPKKQNDITIKSATLKKKILGVEAVAHYPVVSGLADADVQAEINSVLKENASGVITGAEENEGTLSPSDSQYPYEFNGDFIVQYNQNDILSITTYDYSYTGGAHGMTFRKSFTFSLKDGKQMKLGDFINMEGKNKQKLNNTVLNKMKKEGGYLGGFEGVPADAEFYVKDNAAVLYFQLYEYTAYAYGFPEFELKLKEWK</sequence>
<protein>
    <recommendedName>
        <fullName evidence="6">Copper amine oxidase</fullName>
    </recommendedName>
</protein>
<dbReference type="RefSeq" id="WP_054403772.1">
    <property type="nucleotide sequence ID" value="NZ_LIUT01000002.1"/>
</dbReference>
<dbReference type="AlphaFoldDB" id="A0A0M1NZQ6"/>
<dbReference type="PATRIC" id="fig|1705565.3.peg.328"/>
<dbReference type="OrthoDB" id="5637at2"/>
<organism evidence="4 5">
    <name type="scientific">Paenibacillus solani</name>
    <dbReference type="NCBI Taxonomy" id="1705565"/>
    <lineage>
        <taxon>Bacteria</taxon>
        <taxon>Bacillati</taxon>
        <taxon>Bacillota</taxon>
        <taxon>Bacilli</taxon>
        <taxon>Bacillales</taxon>
        <taxon>Paenibacillaceae</taxon>
        <taxon>Paenibacillus</taxon>
    </lineage>
</organism>
<reference evidence="5" key="1">
    <citation type="submission" date="2015-08" db="EMBL/GenBank/DDBJ databases">
        <title>Genome sequencing project for genomic taxonomy and phylogenomics of Bacillus-like bacteria.</title>
        <authorList>
            <person name="Liu B."/>
            <person name="Wang J."/>
            <person name="Zhu Y."/>
            <person name="Liu G."/>
            <person name="Chen Q."/>
            <person name="Chen Z."/>
            <person name="Lan J."/>
            <person name="Che J."/>
            <person name="Ge C."/>
            <person name="Shi H."/>
            <person name="Pan Z."/>
            <person name="Liu X."/>
        </authorList>
    </citation>
    <scope>NUCLEOTIDE SEQUENCE [LARGE SCALE GENOMIC DNA]</scope>
    <source>
        <strain evidence="5">FJAT-22460</strain>
    </source>
</reference>
<dbReference type="Pfam" id="PF11738">
    <property type="entry name" value="DUF3298"/>
    <property type="match status" value="1"/>
</dbReference>
<keyword evidence="1" id="KW-0732">Signal</keyword>